<reference evidence="1 2" key="1">
    <citation type="submission" date="2023-05" db="EMBL/GenBank/DDBJ databases">
        <title>B98-5 Cell Line De Novo Hybrid Assembly: An Optical Mapping Approach.</title>
        <authorList>
            <person name="Kananen K."/>
            <person name="Auerbach J.A."/>
            <person name="Kautto E."/>
            <person name="Blachly J.S."/>
        </authorList>
    </citation>
    <scope>NUCLEOTIDE SEQUENCE [LARGE SCALE GENOMIC DNA]</scope>
    <source>
        <strain evidence="1">B95-8</strain>
        <tissue evidence="1">Cell line</tissue>
    </source>
</reference>
<dbReference type="Proteomes" id="UP001266305">
    <property type="component" value="Unassembled WGS sequence"/>
</dbReference>
<dbReference type="Gene3D" id="1.25.40.10">
    <property type="entry name" value="Tetratricopeptide repeat domain"/>
    <property type="match status" value="1"/>
</dbReference>
<proteinExistence type="predicted"/>
<dbReference type="EMBL" id="JASSZA010000006">
    <property type="protein sequence ID" value="KAK2109227.1"/>
    <property type="molecule type" value="Genomic_DNA"/>
</dbReference>
<gene>
    <name evidence="1" type="primary">SH3TC1_8</name>
    <name evidence="1" type="ORF">P7K49_014392</name>
</gene>
<name>A0ABQ9VJ13_SAGOE</name>
<protein>
    <submittedName>
        <fullName evidence="1">SH3 domain and tetratricopeptide repeat-containing protein 1</fullName>
    </submittedName>
</protein>
<dbReference type="SUPFAM" id="SSF48452">
    <property type="entry name" value="TPR-like"/>
    <property type="match status" value="1"/>
</dbReference>
<evidence type="ECO:0000313" key="1">
    <source>
        <dbReference type="EMBL" id="KAK2109227.1"/>
    </source>
</evidence>
<dbReference type="PANTHER" id="PTHR22647:SF3">
    <property type="entry name" value="SH3 DOMAIN AND TETRATRICOPEPTIDE REPEAT-CONTAINING PROTEIN 1"/>
    <property type="match status" value="1"/>
</dbReference>
<keyword evidence="2" id="KW-1185">Reference proteome</keyword>
<organism evidence="1 2">
    <name type="scientific">Saguinus oedipus</name>
    <name type="common">Cotton-top tamarin</name>
    <name type="synonym">Oedipomidas oedipus</name>
    <dbReference type="NCBI Taxonomy" id="9490"/>
    <lineage>
        <taxon>Eukaryota</taxon>
        <taxon>Metazoa</taxon>
        <taxon>Chordata</taxon>
        <taxon>Craniata</taxon>
        <taxon>Vertebrata</taxon>
        <taxon>Euteleostomi</taxon>
        <taxon>Mammalia</taxon>
        <taxon>Eutheria</taxon>
        <taxon>Euarchontoglires</taxon>
        <taxon>Primates</taxon>
        <taxon>Haplorrhini</taxon>
        <taxon>Platyrrhini</taxon>
        <taxon>Cebidae</taxon>
        <taxon>Callitrichinae</taxon>
        <taxon>Saguinus</taxon>
    </lineage>
</organism>
<dbReference type="InterPro" id="IPR042772">
    <property type="entry name" value="SH3TC1/SH3TC2"/>
</dbReference>
<sequence>MALLPGTPGHVCSTEVEGELLQLALWWAAGGQSLQAGARACFLLARHHVHLKQPEEVLPFLERLLLLHSDSGALAASWPTDCSLLLADIYSRKCLPHLVLGCVKVASLWTQGSLASSLRSVDLVLLNAPQPPGLPVQTSHYLRQALTSLTPDTGQPLRSPLYASLAQLYSHHSCHGPAITFMTQAVEASAAAGVHAIVDHLVALAWLHVLHGQSPVALDILQSVQDAGVASEDKEGVIANMVAVALKRTGWTRQAVEGYYRALQVAQGLGRRSNQAVVLANFGALCLHVGASSLAQHYLLEAVQLFSRLPHEECGRDFTLQLGHLCTRQGPAQQGKGNYKWALLVAVETGHVESE</sequence>
<accession>A0ABQ9VJ13</accession>
<dbReference type="PANTHER" id="PTHR22647">
    <property type="entry name" value="SH3 DOMAIN AND TETRATRICOPEPTIDE REPEATS CONTAINING PROTEIN"/>
    <property type="match status" value="1"/>
</dbReference>
<evidence type="ECO:0000313" key="2">
    <source>
        <dbReference type="Proteomes" id="UP001266305"/>
    </source>
</evidence>
<dbReference type="InterPro" id="IPR011990">
    <property type="entry name" value="TPR-like_helical_dom_sf"/>
</dbReference>
<comment type="caution">
    <text evidence="1">The sequence shown here is derived from an EMBL/GenBank/DDBJ whole genome shotgun (WGS) entry which is preliminary data.</text>
</comment>